<evidence type="ECO:0008006" key="4">
    <source>
        <dbReference type="Google" id="ProtNLM"/>
    </source>
</evidence>
<name>A0A5B9DBS9_9ARCH</name>
<dbReference type="AlphaFoldDB" id="A0A5B9DBS9"/>
<protein>
    <recommendedName>
        <fullName evidence="4">DUF4129 domain-containing protein</fullName>
    </recommendedName>
</protein>
<keyword evidence="1" id="KW-0812">Transmembrane</keyword>
<feature type="transmembrane region" description="Helical" evidence="1">
    <location>
        <begin position="419"/>
        <end position="439"/>
    </location>
</feature>
<organism evidence="2 3">
    <name type="scientific">Promethearchaeum syntrophicum</name>
    <dbReference type="NCBI Taxonomy" id="2594042"/>
    <lineage>
        <taxon>Archaea</taxon>
        <taxon>Promethearchaeati</taxon>
        <taxon>Promethearchaeota</taxon>
        <taxon>Promethearchaeia</taxon>
        <taxon>Promethearchaeales</taxon>
        <taxon>Promethearchaeaceae</taxon>
        <taxon>Promethearchaeum</taxon>
    </lineage>
</organism>
<gene>
    <name evidence="2" type="ORF">DSAG12_02040</name>
</gene>
<reference evidence="2 3" key="1">
    <citation type="journal article" date="2020" name="Nature">
        <title>Isolation of an archaeon at the prokaryote-eukaryote interface.</title>
        <authorList>
            <person name="Imachi H."/>
            <person name="Nobu M.K."/>
            <person name="Nakahara N."/>
            <person name="Morono Y."/>
            <person name="Ogawara M."/>
            <person name="Takaki Y."/>
            <person name="Takano Y."/>
            <person name="Uematsu K."/>
            <person name="Ikuta T."/>
            <person name="Ito M."/>
            <person name="Matsui Y."/>
            <person name="Miyazaki M."/>
            <person name="Murata K."/>
            <person name="Saito Y."/>
            <person name="Sakai S."/>
            <person name="Song C."/>
            <person name="Tasumi E."/>
            <person name="Yamanaka Y."/>
            <person name="Yamaguchi T."/>
            <person name="Kamagata Y."/>
            <person name="Tamaki H."/>
            <person name="Takai K."/>
        </authorList>
    </citation>
    <scope>NUCLEOTIDE SEQUENCE [LARGE SCALE GENOMIC DNA]</scope>
    <source>
        <strain evidence="2 3">MK-D1</strain>
    </source>
</reference>
<dbReference type="KEGG" id="psyt:DSAG12_02040"/>
<dbReference type="Proteomes" id="UP000321408">
    <property type="component" value="Chromosome"/>
</dbReference>
<dbReference type="RefSeq" id="WP_147663089.1">
    <property type="nucleotide sequence ID" value="NZ_CP042905.2"/>
</dbReference>
<proteinExistence type="predicted"/>
<feature type="transmembrane region" description="Helical" evidence="1">
    <location>
        <begin position="14"/>
        <end position="37"/>
    </location>
</feature>
<accession>A0A5B9DBS9</accession>
<dbReference type="EMBL" id="CP042905">
    <property type="protein sequence ID" value="QEE16210.1"/>
    <property type="molecule type" value="Genomic_DNA"/>
</dbReference>
<dbReference type="GeneID" id="41330030"/>
<evidence type="ECO:0000313" key="2">
    <source>
        <dbReference type="EMBL" id="QEE16210.1"/>
    </source>
</evidence>
<evidence type="ECO:0000256" key="1">
    <source>
        <dbReference type="SAM" id="Phobius"/>
    </source>
</evidence>
<evidence type="ECO:0000313" key="3">
    <source>
        <dbReference type="Proteomes" id="UP000321408"/>
    </source>
</evidence>
<keyword evidence="1" id="KW-0472">Membrane</keyword>
<keyword evidence="1" id="KW-1133">Transmembrane helix</keyword>
<sequence length="594" mass="65601">MSAKSDLKLSNKRLSIIVIFVICISVISIAGIFPNLIPNDTKNPFDNESNLTTPQSAAYNTLLFITGVDQTHTVRGSNFNLNGYVQKFDGSWTNTSGIPVYPILDGHLCDGSDSNTSLYPNLTVLSSEINSMQGQFSISIIVRSDYDYSLDLEVLANITEIAAQNIYVDEHTVQNTTLYHDITTPTQIILDTGTDLNPVIPGDQFTLSMTFQDSTGTDLTSPSTNFNVLTNGAVNGGYVISTSGGSGDVLITTQSGYTSVGVEFLGMIPTTVGLETYYEFESSSQSTPIVRVESINGDVNITNSNDTSRAYVYTNGSFLVKGNIWANGNSSFKLSNRNIEILFNGQSLLTTTTGADGLINEIVNLEEIGFYESDINFTITIKLLGYDDTLYTNPSSFRVILSSLVQDAPLPLSQALQKWGLIVLPILAIAGIVVGIVIFQRKRMEAAQKLDQRFRAVDKTAKFAIITMLYSQGRRREAIAYTYKIYTDLINEKYSLQRTSAQTLREFAIVCVMKYGLDPLRVYPYISMIEDVIYGAYDVDRKIFEKSITLFGRIFQEITGILLTYDLSISEHSNLEQMTLKVSVPDVKTKKIGE</sequence>
<keyword evidence="3" id="KW-1185">Reference proteome</keyword>
<reference evidence="2 3" key="2">
    <citation type="journal article" date="2024" name="Int. J. Syst. Evol. Microbiol.">
        <title>Promethearchaeum syntrophicum gen. nov., sp. nov., an anaerobic, obligately syntrophic archaeon, the first isolate of the lineage 'Asgard' archaea, and proposal of the new archaeal phylum Promethearchaeota phyl. nov. and kingdom Promethearchaeati regn. nov.</title>
        <authorList>
            <person name="Imachi H."/>
            <person name="Nobu M.K."/>
            <person name="Kato S."/>
            <person name="Takaki Y."/>
            <person name="Miyazaki M."/>
            <person name="Miyata M."/>
            <person name="Ogawara M."/>
            <person name="Saito Y."/>
            <person name="Sakai S."/>
            <person name="Tahara Y.O."/>
            <person name="Takano Y."/>
            <person name="Tasumi E."/>
            <person name="Uematsu K."/>
            <person name="Yoshimura T."/>
            <person name="Itoh T."/>
            <person name="Ohkuma M."/>
            <person name="Takai K."/>
        </authorList>
    </citation>
    <scope>NUCLEOTIDE SEQUENCE [LARGE SCALE GENOMIC DNA]</scope>
    <source>
        <strain evidence="2 3">MK-D1</strain>
    </source>
</reference>